<dbReference type="CTD" id="9940685"/>
<dbReference type="AlphaFoldDB" id="A0A1S0U4H4"/>
<evidence type="ECO:0000313" key="3">
    <source>
        <dbReference type="EMBL" id="EFO25189.1"/>
    </source>
</evidence>
<dbReference type="OMA" id="CICALGI"/>
<keyword evidence="2" id="KW-0472">Membrane</keyword>
<dbReference type="RefSeq" id="XP_003138881.1">
    <property type="nucleotide sequence ID" value="XM_003138833.1"/>
</dbReference>
<organism evidence="3">
    <name type="scientific">Loa loa</name>
    <name type="common">Eye worm</name>
    <name type="synonym">Filaria loa</name>
    <dbReference type="NCBI Taxonomy" id="7209"/>
    <lineage>
        <taxon>Eukaryota</taxon>
        <taxon>Metazoa</taxon>
        <taxon>Ecdysozoa</taxon>
        <taxon>Nematoda</taxon>
        <taxon>Chromadorea</taxon>
        <taxon>Rhabditida</taxon>
        <taxon>Spirurina</taxon>
        <taxon>Spiruromorpha</taxon>
        <taxon>Filarioidea</taxon>
        <taxon>Onchocercidae</taxon>
        <taxon>Loa</taxon>
    </lineage>
</organism>
<evidence type="ECO:0000256" key="2">
    <source>
        <dbReference type="SAM" id="Phobius"/>
    </source>
</evidence>
<dbReference type="GeneID" id="9940685"/>
<dbReference type="InParanoid" id="A0A1S0U4H4"/>
<keyword evidence="2" id="KW-0812">Transmembrane</keyword>
<dbReference type="KEGG" id="loa:LOAG_03296"/>
<dbReference type="OrthoDB" id="5825911at2759"/>
<gene>
    <name evidence="3" type="ORF">LOAG_03296</name>
</gene>
<feature type="region of interest" description="Disordered" evidence="1">
    <location>
        <begin position="139"/>
        <end position="165"/>
    </location>
</feature>
<reference evidence="3" key="1">
    <citation type="submission" date="2012-04" db="EMBL/GenBank/DDBJ databases">
        <title>The Genome Sequence of Loa loa.</title>
        <authorList>
            <consortium name="The Broad Institute Genome Sequencing Platform"/>
            <consortium name="Broad Institute Genome Sequencing Center for Infectious Disease"/>
            <person name="Nutman T.B."/>
            <person name="Fink D.L."/>
            <person name="Russ C."/>
            <person name="Young S."/>
            <person name="Zeng Q."/>
            <person name="Gargeya S."/>
            <person name="Alvarado L."/>
            <person name="Berlin A."/>
            <person name="Chapman S.B."/>
            <person name="Chen Z."/>
            <person name="Freedman E."/>
            <person name="Gellesch M."/>
            <person name="Goldberg J."/>
            <person name="Griggs A."/>
            <person name="Gujja S."/>
            <person name="Heilman E.R."/>
            <person name="Heiman D."/>
            <person name="Howarth C."/>
            <person name="Mehta T."/>
            <person name="Neiman D."/>
            <person name="Pearson M."/>
            <person name="Roberts A."/>
            <person name="Saif S."/>
            <person name="Shea T."/>
            <person name="Shenoy N."/>
            <person name="Sisk P."/>
            <person name="Stolte C."/>
            <person name="Sykes S."/>
            <person name="White J."/>
            <person name="Yandava C."/>
            <person name="Haas B."/>
            <person name="Henn M.R."/>
            <person name="Nusbaum C."/>
            <person name="Birren B."/>
        </authorList>
    </citation>
    <scope>NUCLEOTIDE SEQUENCE [LARGE SCALE GENOMIC DNA]</scope>
</reference>
<evidence type="ECO:0000256" key="1">
    <source>
        <dbReference type="SAM" id="MobiDB-lite"/>
    </source>
</evidence>
<dbReference type="EMBL" id="JH712155">
    <property type="protein sequence ID" value="EFO25189.1"/>
    <property type="molecule type" value="Genomic_DNA"/>
</dbReference>
<keyword evidence="2" id="KW-1133">Transmembrane helix</keyword>
<proteinExistence type="predicted"/>
<dbReference type="FunCoup" id="A0A1S0U4H4">
    <property type="interactions" value="117"/>
</dbReference>
<feature type="transmembrane region" description="Helical" evidence="2">
    <location>
        <begin position="50"/>
        <end position="82"/>
    </location>
</feature>
<feature type="region of interest" description="Disordered" evidence="1">
    <location>
        <begin position="112"/>
        <end position="131"/>
    </location>
</feature>
<name>A0A1S0U4H4_LOALO</name>
<protein>
    <submittedName>
        <fullName evidence="3">Uncharacterized protein</fullName>
    </submittedName>
</protein>
<sequence>MSSNMTVPVVAHLFTSTVPFIVQNFRNKRQLWQDYAYDSYYGYGFQWSRIITIILILIALFLCCLVPCMCALGIWFAGWFGLRNHGANKNNITSPIAANTYTQQQPIVPQATMVPQNPIPSEPGNSRERMDAYIYEEKRSDRYYHRPPSPRLHDDYRRHFTSSRL</sequence>
<accession>A0A1S0U4H4</accession>